<evidence type="ECO:0000313" key="5">
    <source>
        <dbReference type="Proteomes" id="UP000704529"/>
    </source>
</evidence>
<organism evidence="3 5">
    <name type="scientific">Sphingomonas yabuuchiae</name>
    <dbReference type="NCBI Taxonomy" id="172044"/>
    <lineage>
        <taxon>Bacteria</taxon>
        <taxon>Pseudomonadati</taxon>
        <taxon>Pseudomonadota</taxon>
        <taxon>Alphaproteobacteria</taxon>
        <taxon>Sphingomonadales</taxon>
        <taxon>Sphingomonadaceae</taxon>
        <taxon>Sphingomonas</taxon>
    </lineage>
</organism>
<dbReference type="InterPro" id="IPR006626">
    <property type="entry name" value="PbH1"/>
</dbReference>
<proteinExistence type="predicted"/>
<reference evidence="2 4" key="1">
    <citation type="submission" date="2020-08" db="EMBL/GenBank/DDBJ databases">
        <title>Genomic Encyclopedia of Type Strains, Phase IV (KMG-IV): sequencing the most valuable type-strain genomes for metagenomic binning, comparative biology and taxonomic classification.</title>
        <authorList>
            <person name="Goeker M."/>
        </authorList>
    </citation>
    <scope>NUCLEOTIDE SEQUENCE [LARGE SCALE GENOMIC DNA]</scope>
    <source>
        <strain evidence="2 4">DSM 14562</strain>
    </source>
</reference>
<feature type="domain" description="Right handed beta helix" evidence="1">
    <location>
        <begin position="133"/>
        <end position="289"/>
    </location>
</feature>
<dbReference type="EMBL" id="JACHNX010000018">
    <property type="protein sequence ID" value="MBB4611035.1"/>
    <property type="molecule type" value="Genomic_DNA"/>
</dbReference>
<dbReference type="NCBIfam" id="TIGR01965">
    <property type="entry name" value="VCBS_repeat"/>
    <property type="match status" value="2"/>
</dbReference>
<dbReference type="InterPro" id="IPR012334">
    <property type="entry name" value="Pectin_lyas_fold"/>
</dbReference>
<evidence type="ECO:0000313" key="2">
    <source>
        <dbReference type="EMBL" id="MBB4611035.1"/>
    </source>
</evidence>
<dbReference type="AlphaFoldDB" id="A0AA41A011"/>
<reference evidence="3" key="2">
    <citation type="submission" date="2021-01" db="EMBL/GenBank/DDBJ databases">
        <title>Genome Sequencing of Type Strains.</title>
        <authorList>
            <person name="Lemaire J.F."/>
            <person name="Inderbitzin P."/>
            <person name="Collins S.B."/>
            <person name="Wespe N."/>
            <person name="Knight-Connoni V."/>
        </authorList>
    </citation>
    <scope>NUCLEOTIDE SEQUENCE</scope>
    <source>
        <strain evidence="3">DSM 14562</strain>
    </source>
</reference>
<dbReference type="InterPro" id="IPR011050">
    <property type="entry name" value="Pectin_lyase_fold/virulence"/>
</dbReference>
<dbReference type="InterPro" id="IPR039448">
    <property type="entry name" value="Beta_helix"/>
</dbReference>
<comment type="caution">
    <text evidence="3">The sequence shown here is derived from an EMBL/GenBank/DDBJ whole genome shotgun (WGS) entry which is preliminary data.</text>
</comment>
<gene>
    <name evidence="2" type="ORF">GGQ89_003275</name>
    <name evidence="3" type="ORF">JYA60_08575</name>
</gene>
<dbReference type="Proteomes" id="UP000704529">
    <property type="component" value="Unassembled WGS sequence"/>
</dbReference>
<evidence type="ECO:0000313" key="3">
    <source>
        <dbReference type="EMBL" id="MBN3558279.1"/>
    </source>
</evidence>
<keyword evidence="4" id="KW-1185">Reference proteome</keyword>
<dbReference type="SMART" id="SM00710">
    <property type="entry name" value="PbH1"/>
    <property type="match status" value="8"/>
</dbReference>
<dbReference type="SUPFAM" id="SSF51126">
    <property type="entry name" value="Pectin lyase-like"/>
    <property type="match status" value="1"/>
</dbReference>
<dbReference type="Pfam" id="PF17963">
    <property type="entry name" value="Big_9"/>
    <property type="match status" value="1"/>
</dbReference>
<protein>
    <submittedName>
        <fullName evidence="2">Polysaccharidase protein</fullName>
    </submittedName>
    <submittedName>
        <fullName evidence="3">Right-handed parallel beta-helix repeat-containing protein</fullName>
    </submittedName>
</protein>
<dbReference type="RefSeq" id="WP_184106434.1">
    <property type="nucleotide sequence ID" value="NZ_JACHNX010000018.1"/>
</dbReference>
<sequence>MTTYYVDAANGSDKNAGTSAGAAFQSVAKISSIKLQAGDTVLLARGSNYADMLTINGSGTTDKPITIGAYGTGTDPTFTGKQGIYGTKTANIVIKDLTFSTGFNAIYAAQAENWVIDHVSLINAGTATGTGSISMKTSKNVTISNSKFDHVSNDGIYVVDMTDLTIVNNVMSNLVGGTADGIQVTSSSNVKISGNKIDQSTSPDSTKGGIMVNSSSNVVASGNEVKGGSFGVAINGWNVQITDNKLSGQNKYAWSSAIMASAGIDIGNYTISGNEVVGSNFGVALTGLSRDGNVSRSNIQIANNTFVSVANAALKIDKEATGAFHDNVVVDSKLTQIAGNGLKSVFDVSGNLQTTAANMSADVKAQASTVAKAQADAVAKAQADAVLKAQADAAAAKILQESYSENLNKIQKIGINADRYAMDVSGTKMSGNILDNDINAAGNKLGLSTVGGSRIGAQGVDLKGAYGTLHVDSNGHFTYALDTGALAKLKNVATPTESFQYKANDSGKVVTSSLTIDLSAYVGTQDVTSAAAKAAAKSGAPVLKAKAVDDFYKIGADSHVVTGNVSTNDIMSDGSILSLRTVGGQTVSKGAIDLKGAYGTLHIDASGAFTYTLDADANARMVADHKTSDSFVYKAAHGGSYDQGALVIDLTPHLTAGDLLVL</sequence>
<dbReference type="Pfam" id="PF13229">
    <property type="entry name" value="Beta_helix"/>
    <property type="match status" value="1"/>
</dbReference>
<evidence type="ECO:0000313" key="4">
    <source>
        <dbReference type="Proteomes" id="UP000584663"/>
    </source>
</evidence>
<dbReference type="Gene3D" id="2.160.20.10">
    <property type="entry name" value="Single-stranded right-handed beta-helix, Pectin lyase-like"/>
    <property type="match status" value="1"/>
</dbReference>
<dbReference type="InterPro" id="IPR010221">
    <property type="entry name" value="VCBS_dom"/>
</dbReference>
<accession>A0AA41A011</accession>
<evidence type="ECO:0000259" key="1">
    <source>
        <dbReference type="Pfam" id="PF13229"/>
    </source>
</evidence>
<dbReference type="EMBL" id="JAFHKU010000126">
    <property type="protein sequence ID" value="MBN3558279.1"/>
    <property type="molecule type" value="Genomic_DNA"/>
</dbReference>
<name>A0AA41A011_9SPHN</name>
<dbReference type="Proteomes" id="UP000584663">
    <property type="component" value="Unassembled WGS sequence"/>
</dbReference>